<dbReference type="Gene3D" id="1.25.40.10">
    <property type="entry name" value="Tetratricopeptide repeat domain"/>
    <property type="match status" value="2"/>
</dbReference>
<gene>
    <name evidence="2" type="ORF">DDZ18_12930</name>
</gene>
<dbReference type="InterPro" id="IPR006597">
    <property type="entry name" value="Sel1-like"/>
</dbReference>
<name>A0A2U2BQN5_9PROT</name>
<organism evidence="2 3">
    <name type="scientific">Marinicauda salina</name>
    <dbReference type="NCBI Taxonomy" id="2135793"/>
    <lineage>
        <taxon>Bacteria</taxon>
        <taxon>Pseudomonadati</taxon>
        <taxon>Pseudomonadota</taxon>
        <taxon>Alphaproteobacteria</taxon>
        <taxon>Maricaulales</taxon>
        <taxon>Maricaulaceae</taxon>
        <taxon>Marinicauda</taxon>
    </lineage>
</organism>
<reference evidence="3" key="1">
    <citation type="submission" date="2018-05" db="EMBL/GenBank/DDBJ databases">
        <authorList>
            <person name="Liu B.-T."/>
        </authorList>
    </citation>
    <scope>NUCLEOTIDE SEQUENCE [LARGE SCALE GENOMIC DNA]</scope>
    <source>
        <strain evidence="3">WD6-1</strain>
    </source>
</reference>
<proteinExistence type="predicted"/>
<feature type="signal peptide" evidence="1">
    <location>
        <begin position="1"/>
        <end position="29"/>
    </location>
</feature>
<sequence length="377" mass="39740">MVASRRTGSGGAGLLAAFVLSLAPASAQTAPELPPSLAEEIERDHTADAVEGRSLTDTAMARASAAYTAGDYDSALLHAQRASAGGEARGATLAGHIRLHGLAGEPDDEAAVRWLQRAADMGEPDALVILARLAEAGRGGLSSWQAREFLSQAAELGDPRGALEYALYIKERGDPGAASVALDWFRLAAESGLSDAYREYAIALDQWPHGPRDPARARPWYERAGRAGDAASAMEAGLMYRAGDGGPADPARGAELIQIAAELGLPEAMGRHAFLLFQGVGDAPPEPERAASWARRGAEAGDPEAQFILAYALATGDGVTRDLERAYFWVRRAGFTREEAVVDNPDRQRLQAALERALPETAVARIESEAMAAAGSF</sequence>
<dbReference type="RefSeq" id="WP_109253825.1">
    <property type="nucleotide sequence ID" value="NZ_QEXV01000007.1"/>
</dbReference>
<dbReference type="OrthoDB" id="5321503at2"/>
<accession>A0A2U2BQN5</accession>
<dbReference type="PANTHER" id="PTHR11102:SF160">
    <property type="entry name" value="ERAD-ASSOCIATED E3 UBIQUITIN-PROTEIN LIGASE COMPONENT HRD3"/>
    <property type="match status" value="1"/>
</dbReference>
<dbReference type="EMBL" id="QEXV01000007">
    <property type="protein sequence ID" value="PWE16323.1"/>
    <property type="molecule type" value="Genomic_DNA"/>
</dbReference>
<dbReference type="Proteomes" id="UP000245168">
    <property type="component" value="Unassembled WGS sequence"/>
</dbReference>
<dbReference type="SMART" id="SM00671">
    <property type="entry name" value="SEL1"/>
    <property type="match status" value="7"/>
</dbReference>
<keyword evidence="1" id="KW-0732">Signal</keyword>
<comment type="caution">
    <text evidence="2">The sequence shown here is derived from an EMBL/GenBank/DDBJ whole genome shotgun (WGS) entry which is preliminary data.</text>
</comment>
<evidence type="ECO:0008006" key="4">
    <source>
        <dbReference type="Google" id="ProtNLM"/>
    </source>
</evidence>
<dbReference type="AlphaFoldDB" id="A0A2U2BQN5"/>
<dbReference type="SUPFAM" id="SSF81901">
    <property type="entry name" value="HCP-like"/>
    <property type="match status" value="2"/>
</dbReference>
<feature type="chain" id="PRO_5015743597" description="Sel1 repeat family protein" evidence="1">
    <location>
        <begin position="30"/>
        <end position="377"/>
    </location>
</feature>
<dbReference type="InterPro" id="IPR050767">
    <property type="entry name" value="Sel1_AlgK"/>
</dbReference>
<dbReference type="InterPro" id="IPR011990">
    <property type="entry name" value="TPR-like_helical_dom_sf"/>
</dbReference>
<evidence type="ECO:0000313" key="3">
    <source>
        <dbReference type="Proteomes" id="UP000245168"/>
    </source>
</evidence>
<evidence type="ECO:0000256" key="1">
    <source>
        <dbReference type="SAM" id="SignalP"/>
    </source>
</evidence>
<keyword evidence="3" id="KW-1185">Reference proteome</keyword>
<evidence type="ECO:0000313" key="2">
    <source>
        <dbReference type="EMBL" id="PWE16323.1"/>
    </source>
</evidence>
<protein>
    <recommendedName>
        <fullName evidence="4">Sel1 repeat family protein</fullName>
    </recommendedName>
</protein>
<dbReference type="PANTHER" id="PTHR11102">
    <property type="entry name" value="SEL-1-LIKE PROTEIN"/>
    <property type="match status" value="1"/>
</dbReference>
<dbReference type="Pfam" id="PF08238">
    <property type="entry name" value="Sel1"/>
    <property type="match status" value="7"/>
</dbReference>